<comment type="subcellular location">
    <subcellularLocation>
        <location evidence="6">Cytoplasm</location>
    </subcellularLocation>
</comment>
<dbReference type="InterPro" id="IPR028581">
    <property type="entry name" value="DeoC_typeI"/>
</dbReference>
<keyword evidence="4 6" id="KW-0704">Schiff base</keyword>
<name>B8D3E7_DESA1</name>
<dbReference type="UniPathway" id="UPA00002">
    <property type="reaction ID" value="UER00468"/>
</dbReference>
<dbReference type="eggNOG" id="arCOG04320">
    <property type="taxonomic scope" value="Archaea"/>
</dbReference>
<dbReference type="PANTHER" id="PTHR10889:SF1">
    <property type="entry name" value="DEOXYRIBOSE-PHOSPHATE ALDOLASE"/>
    <property type="match status" value="1"/>
</dbReference>
<dbReference type="Gene3D" id="3.20.20.70">
    <property type="entry name" value="Aldolase class I"/>
    <property type="match status" value="1"/>
</dbReference>
<dbReference type="STRING" id="490899.DKAM_0302"/>
<dbReference type="GO" id="GO:0005737">
    <property type="term" value="C:cytoplasm"/>
    <property type="evidence" value="ECO:0007669"/>
    <property type="project" value="UniProtKB-SubCell"/>
</dbReference>
<evidence type="ECO:0000256" key="2">
    <source>
        <dbReference type="ARBA" id="ARBA00022490"/>
    </source>
</evidence>
<reference evidence="7 8" key="1">
    <citation type="journal article" date="2009" name="J. Bacteriol.">
        <title>Complete genome sequence of the anaerobic, protein-degrading hyperthermophilic crenarchaeon Desulfurococcus kamchatkensis.</title>
        <authorList>
            <person name="Ravin N.V."/>
            <person name="Mardanov A.V."/>
            <person name="Beletsky A.V."/>
            <person name="Kublanov I.V."/>
            <person name="Kolganova T.V."/>
            <person name="Lebedinsky A.V."/>
            <person name="Chernyh N.A."/>
            <person name="Bonch-Osmolovskaya E.A."/>
            <person name="Skryabin K.G."/>
        </authorList>
    </citation>
    <scope>NUCLEOTIDE SEQUENCE [LARGE SCALE GENOMIC DNA]</scope>
    <source>
        <strain evidence="8">DSM 18924 / JCM 16383 / VKM B-2413 / 1221n</strain>
    </source>
</reference>
<dbReference type="EMBL" id="CP001140">
    <property type="protein sequence ID" value="ACL10628.1"/>
    <property type="molecule type" value="Genomic_DNA"/>
</dbReference>
<evidence type="ECO:0000256" key="6">
    <source>
        <dbReference type="HAMAP-Rule" id="MF_00114"/>
    </source>
</evidence>
<dbReference type="HOGENOM" id="CLU_053595_0_2_2"/>
<feature type="active site" description="Proton donor/acceptor" evidence="6">
    <location>
        <position position="204"/>
    </location>
</feature>
<dbReference type="GO" id="GO:0016052">
    <property type="term" value="P:carbohydrate catabolic process"/>
    <property type="evidence" value="ECO:0007669"/>
    <property type="project" value="TreeGrafter"/>
</dbReference>
<evidence type="ECO:0000313" key="7">
    <source>
        <dbReference type="EMBL" id="ACL10628.1"/>
    </source>
</evidence>
<comment type="pathway">
    <text evidence="6">Carbohydrate degradation; 2-deoxy-D-ribose 1-phosphate degradation; D-glyceraldehyde 3-phosphate and acetaldehyde from 2-deoxy-alpha-D-ribose 1-phosphate: step 2/2.</text>
</comment>
<dbReference type="EC" id="4.1.2.4" evidence="6"/>
<dbReference type="FunFam" id="3.20.20.70:FF:000044">
    <property type="entry name" value="Deoxyribose-phosphate aldolase"/>
    <property type="match status" value="1"/>
</dbReference>
<evidence type="ECO:0000256" key="4">
    <source>
        <dbReference type="ARBA" id="ARBA00023270"/>
    </source>
</evidence>
<comment type="catalytic activity">
    <reaction evidence="5 6">
        <text>2-deoxy-D-ribose 5-phosphate = D-glyceraldehyde 3-phosphate + acetaldehyde</text>
        <dbReference type="Rhea" id="RHEA:12821"/>
        <dbReference type="ChEBI" id="CHEBI:15343"/>
        <dbReference type="ChEBI" id="CHEBI:59776"/>
        <dbReference type="ChEBI" id="CHEBI:62877"/>
        <dbReference type="EC" id="4.1.2.4"/>
    </reaction>
</comment>
<evidence type="ECO:0000313" key="8">
    <source>
        <dbReference type="Proteomes" id="UP000006903"/>
    </source>
</evidence>
<dbReference type="Proteomes" id="UP000006903">
    <property type="component" value="Chromosome"/>
</dbReference>
<keyword evidence="2 6" id="KW-0963">Cytoplasm</keyword>
<gene>
    <name evidence="6" type="primary">deoC</name>
    <name evidence="7" type="ordered locus">DKAM_0302</name>
</gene>
<dbReference type="GO" id="GO:0006018">
    <property type="term" value="P:2-deoxyribose 1-phosphate catabolic process"/>
    <property type="evidence" value="ECO:0007669"/>
    <property type="project" value="UniProtKB-UniRule"/>
</dbReference>
<dbReference type="SMART" id="SM01133">
    <property type="entry name" value="DeoC"/>
    <property type="match status" value="1"/>
</dbReference>
<comment type="similarity">
    <text evidence="1 6">Belongs to the DeoC/FbaB aldolase family. DeoC type 1 subfamily.</text>
</comment>
<feature type="active site" description="Schiff-base intermediate with acetaldehyde" evidence="6">
    <location>
        <position position="175"/>
    </location>
</feature>
<dbReference type="InterPro" id="IPR013785">
    <property type="entry name" value="Aldolase_TIM"/>
</dbReference>
<sequence>MITPRNKEVLYLFTQFVEKLSVRELAGMIDHTLLKPEADLKLLDKYIEDTRRYGFKLLMIPLSLVEYVREVAGRTIDVGVVVGFPLGNTSTRVKIAEAVEAVEQGASEIDMVMNINLFKSRNYEYVKRDIRGIVEAARSKGARAVKVIIETGLLSDEEKRKATELVVEAGADFVKTCTGFLGSVATVHDVDILYKAASGKIGVKASGGIRRGLDALALIAAGASRIGTSSGDKIIEDFIRIKEGK</sequence>
<protein>
    <recommendedName>
        <fullName evidence="6">Deoxyribose-phosphate aldolase</fullName>
        <shortName evidence="6">DERA</shortName>
        <ecNumber evidence="6">4.1.2.4</ecNumber>
    </recommendedName>
    <alternativeName>
        <fullName evidence="6">2-deoxy-D-ribose 5-phosphate aldolase</fullName>
    </alternativeName>
    <alternativeName>
        <fullName evidence="6">Phosphodeoxyriboaldolase</fullName>
        <shortName evidence="6">Deoxyriboaldolase</shortName>
    </alternativeName>
</protein>
<evidence type="ECO:0000256" key="3">
    <source>
        <dbReference type="ARBA" id="ARBA00023239"/>
    </source>
</evidence>
<dbReference type="GO" id="GO:0009264">
    <property type="term" value="P:deoxyribonucleotide catabolic process"/>
    <property type="evidence" value="ECO:0007669"/>
    <property type="project" value="UniProtKB-UniRule"/>
</dbReference>
<dbReference type="InterPro" id="IPR011343">
    <property type="entry name" value="DeoC"/>
</dbReference>
<comment type="function">
    <text evidence="6">Catalyzes a reversible aldol reaction between acetaldehyde and D-glyceraldehyde 3-phosphate to generate 2-deoxy-D-ribose 5-phosphate.</text>
</comment>
<dbReference type="PANTHER" id="PTHR10889">
    <property type="entry name" value="DEOXYRIBOSE-PHOSPHATE ALDOLASE"/>
    <property type="match status" value="1"/>
</dbReference>
<dbReference type="Pfam" id="PF01791">
    <property type="entry name" value="DeoC"/>
    <property type="match status" value="1"/>
</dbReference>
<proteinExistence type="inferred from homology"/>
<dbReference type="SUPFAM" id="SSF51569">
    <property type="entry name" value="Aldolase"/>
    <property type="match status" value="1"/>
</dbReference>
<dbReference type="CDD" id="cd00959">
    <property type="entry name" value="DeoC"/>
    <property type="match status" value="1"/>
</dbReference>
<dbReference type="InterPro" id="IPR002915">
    <property type="entry name" value="DeoC/FbaB/LacD_aldolase"/>
</dbReference>
<dbReference type="AlphaFoldDB" id="B8D3E7"/>
<dbReference type="HAMAP" id="MF_00114">
    <property type="entry name" value="DeoC_type1"/>
    <property type="match status" value="1"/>
</dbReference>
<accession>B8D3E7</accession>
<feature type="active site" description="Proton donor/acceptor" evidence="6">
    <location>
        <position position="110"/>
    </location>
</feature>
<dbReference type="PIRSF" id="PIRSF001357">
    <property type="entry name" value="DeoC"/>
    <property type="match status" value="1"/>
</dbReference>
<dbReference type="GO" id="GO:0004139">
    <property type="term" value="F:deoxyribose-phosphate aldolase activity"/>
    <property type="evidence" value="ECO:0007669"/>
    <property type="project" value="UniProtKB-UniRule"/>
</dbReference>
<evidence type="ECO:0000256" key="5">
    <source>
        <dbReference type="ARBA" id="ARBA00048791"/>
    </source>
</evidence>
<organism evidence="7 8">
    <name type="scientific">Desulfurococcus amylolyticus (strain DSM 18924 / JCM 16383 / VKM B-2413 / 1221n)</name>
    <name type="common">Desulfurococcus kamchatkensis</name>
    <dbReference type="NCBI Taxonomy" id="490899"/>
    <lineage>
        <taxon>Archaea</taxon>
        <taxon>Thermoproteota</taxon>
        <taxon>Thermoprotei</taxon>
        <taxon>Desulfurococcales</taxon>
        <taxon>Desulfurococcaceae</taxon>
        <taxon>Desulfurococcus</taxon>
    </lineage>
</organism>
<dbReference type="NCBIfam" id="TIGR00126">
    <property type="entry name" value="deoC"/>
    <property type="match status" value="1"/>
</dbReference>
<evidence type="ECO:0000256" key="1">
    <source>
        <dbReference type="ARBA" id="ARBA00010936"/>
    </source>
</evidence>
<keyword evidence="3 6" id="KW-0456">Lyase</keyword>
<dbReference type="KEGG" id="dka:DKAM_0302"/>